<feature type="transmembrane region" description="Helical" evidence="1">
    <location>
        <begin position="46"/>
        <end position="74"/>
    </location>
</feature>
<feature type="transmembrane region" description="Helical" evidence="1">
    <location>
        <begin position="110"/>
        <end position="129"/>
    </location>
</feature>
<accession>A0A150WVR4</accession>
<evidence type="ECO:0000313" key="3">
    <source>
        <dbReference type="Proteomes" id="UP000075391"/>
    </source>
</evidence>
<evidence type="ECO:0000256" key="1">
    <source>
        <dbReference type="SAM" id="Phobius"/>
    </source>
</evidence>
<proteinExistence type="predicted"/>
<dbReference type="AlphaFoldDB" id="A0A150WVR4"/>
<gene>
    <name evidence="2" type="ORF">AZI85_14375</name>
</gene>
<comment type="caution">
    <text evidence="2">The sequence shown here is derived from an EMBL/GenBank/DDBJ whole genome shotgun (WGS) entry which is preliminary data.</text>
</comment>
<sequence>MGNCFEVLAVILLSVILVSVLGAQATFYLIHEKRISTVRASSGPTLLFALIVSLLPITFITTLQAAFFGSTFVGMTDKSRMGKKRVLVSSVIFALIYSFLVPLAKGIGGGLGAAAFGSCALIFLLAKIVRLKTKAI</sequence>
<keyword evidence="1" id="KW-1133">Transmembrane helix</keyword>
<dbReference type="Proteomes" id="UP000075391">
    <property type="component" value="Unassembled WGS sequence"/>
</dbReference>
<evidence type="ECO:0000313" key="2">
    <source>
        <dbReference type="EMBL" id="KYG70372.1"/>
    </source>
</evidence>
<dbReference type="EMBL" id="LUKF01000002">
    <property type="protein sequence ID" value="KYG70372.1"/>
    <property type="molecule type" value="Genomic_DNA"/>
</dbReference>
<feature type="transmembrane region" description="Helical" evidence="1">
    <location>
        <begin position="86"/>
        <end position="104"/>
    </location>
</feature>
<keyword evidence="1" id="KW-0812">Transmembrane</keyword>
<protein>
    <submittedName>
        <fullName evidence="2">Uncharacterized protein</fullName>
    </submittedName>
</protein>
<reference evidence="2 3" key="1">
    <citation type="submission" date="2016-03" db="EMBL/GenBank/DDBJ databases">
        <authorList>
            <person name="Ploux O."/>
        </authorList>
    </citation>
    <scope>NUCLEOTIDE SEQUENCE [LARGE SCALE GENOMIC DNA]</scope>
    <source>
        <strain evidence="2 3">BER2</strain>
    </source>
</reference>
<organism evidence="2 3">
    <name type="scientific">Bdellovibrio bacteriovorus</name>
    <dbReference type="NCBI Taxonomy" id="959"/>
    <lineage>
        <taxon>Bacteria</taxon>
        <taxon>Pseudomonadati</taxon>
        <taxon>Bdellovibrionota</taxon>
        <taxon>Bdellovibrionia</taxon>
        <taxon>Bdellovibrionales</taxon>
        <taxon>Pseudobdellovibrionaceae</taxon>
        <taxon>Bdellovibrio</taxon>
    </lineage>
</organism>
<keyword evidence="1" id="KW-0472">Membrane</keyword>
<name>A0A150WVR4_BDEBC</name>
<dbReference type="OrthoDB" id="5295594at2"/>